<protein>
    <submittedName>
        <fullName evidence="2">Uncharacterized protein</fullName>
    </submittedName>
</protein>
<evidence type="ECO:0000313" key="3">
    <source>
        <dbReference type="Proteomes" id="UP000245461"/>
    </source>
</evidence>
<proteinExistence type="predicted"/>
<comment type="caution">
    <text evidence="2">The sequence shown here is derived from an EMBL/GenBank/DDBJ whole genome shotgun (WGS) entry which is preliminary data.</text>
</comment>
<feature type="transmembrane region" description="Helical" evidence="1">
    <location>
        <begin position="251"/>
        <end position="272"/>
    </location>
</feature>
<feature type="transmembrane region" description="Helical" evidence="1">
    <location>
        <begin position="228"/>
        <end position="244"/>
    </location>
</feature>
<feature type="transmembrane region" description="Helical" evidence="1">
    <location>
        <begin position="109"/>
        <end position="126"/>
    </location>
</feature>
<feature type="transmembrane region" description="Helical" evidence="1">
    <location>
        <begin position="206"/>
        <end position="222"/>
    </location>
</feature>
<keyword evidence="1" id="KW-0812">Transmembrane</keyword>
<feature type="transmembrane region" description="Helical" evidence="1">
    <location>
        <begin position="379"/>
        <end position="409"/>
    </location>
</feature>
<feature type="transmembrane region" description="Helical" evidence="1">
    <location>
        <begin position="22"/>
        <end position="43"/>
    </location>
</feature>
<name>A0A317EFV3_9PROT</name>
<feature type="transmembrane region" description="Helical" evidence="1">
    <location>
        <begin position="138"/>
        <end position="161"/>
    </location>
</feature>
<dbReference type="AlphaFoldDB" id="A0A317EFV3"/>
<keyword evidence="1" id="KW-0472">Membrane</keyword>
<feature type="transmembrane region" description="Helical" evidence="1">
    <location>
        <begin position="181"/>
        <end position="199"/>
    </location>
</feature>
<keyword evidence="1" id="KW-1133">Transmembrane helix</keyword>
<feature type="transmembrane region" description="Helical" evidence="1">
    <location>
        <begin position="74"/>
        <end position="97"/>
    </location>
</feature>
<evidence type="ECO:0000313" key="2">
    <source>
        <dbReference type="EMBL" id="PWR25482.1"/>
    </source>
</evidence>
<accession>A0A317EFV3</accession>
<dbReference type="EMBL" id="QGLE01000001">
    <property type="protein sequence ID" value="PWR25482.1"/>
    <property type="molecule type" value="Genomic_DNA"/>
</dbReference>
<gene>
    <name evidence="2" type="ORF">DKG74_00445</name>
</gene>
<dbReference type="Proteomes" id="UP000245461">
    <property type="component" value="Unassembled WGS sequence"/>
</dbReference>
<keyword evidence="3" id="KW-1185">Reference proteome</keyword>
<feature type="transmembrane region" description="Helical" evidence="1">
    <location>
        <begin position="343"/>
        <end position="363"/>
    </location>
</feature>
<evidence type="ECO:0000256" key="1">
    <source>
        <dbReference type="SAM" id="Phobius"/>
    </source>
</evidence>
<organism evidence="2 3">
    <name type="scientific">Zavarzinia aquatilis</name>
    <dbReference type="NCBI Taxonomy" id="2211142"/>
    <lineage>
        <taxon>Bacteria</taxon>
        <taxon>Pseudomonadati</taxon>
        <taxon>Pseudomonadota</taxon>
        <taxon>Alphaproteobacteria</taxon>
        <taxon>Rhodospirillales</taxon>
        <taxon>Zavarziniaceae</taxon>
        <taxon>Zavarzinia</taxon>
    </lineage>
</organism>
<sequence length="422" mass="45709">MPAPRVGALVPPLPSVAEEHRAALVFLFALTLPMFGQSFHYLIDVMPAYYLSKAWPALTLALVPVGIARAKPPLTLLFLLMLAYVLGVTPMVSMIQLGNGLFDGLATTAKSWPLTYYFSLLGLLMVAKPKASQVERALVILGATTFGLMVLLWIVMPASAYQGNNADSKLFMFEFERGYRIYMPMFFGNLFVFWCARQAVAGRGRLWLLGLAVACILAEILIYKQRTAIAVSLLLVGWAVTTALPRQLRSLVILGGVMAAAVLIFAVATGMIGESAKSNLGGSLTIRQNSLALAFNFMFGDPLRLLFGVGSITRFSAVTMADVFGDAQFFLADLGWVGIMFEYGLLGVLLIASCLLGCLYFAWRNAADGDPMALALRDLILYVSIASIIYSVMFTPGEFATAAALSVYLARRRAQSTVAEPS</sequence>
<reference evidence="2 3" key="1">
    <citation type="submission" date="2018-05" db="EMBL/GenBank/DDBJ databases">
        <title>Zavarzinia sp. HR-AS.</title>
        <authorList>
            <person name="Lee Y."/>
            <person name="Jeon C.O."/>
        </authorList>
    </citation>
    <scope>NUCLEOTIDE SEQUENCE [LARGE SCALE GENOMIC DNA]</scope>
    <source>
        <strain evidence="2 3">HR-AS</strain>
    </source>
</reference>